<keyword evidence="3" id="KW-1003">Cell membrane</keyword>
<dbReference type="GO" id="GO:0016746">
    <property type="term" value="F:acyltransferase activity"/>
    <property type="evidence" value="ECO:0007669"/>
    <property type="project" value="UniProtKB-KW"/>
</dbReference>
<evidence type="ECO:0000256" key="5">
    <source>
        <dbReference type="ARBA" id="ARBA00022989"/>
    </source>
</evidence>
<dbReference type="Pfam" id="PF01757">
    <property type="entry name" value="Acyl_transf_3"/>
    <property type="match status" value="1"/>
</dbReference>
<evidence type="ECO:0000256" key="4">
    <source>
        <dbReference type="ARBA" id="ARBA00022692"/>
    </source>
</evidence>
<feature type="transmembrane region" description="Helical" evidence="8">
    <location>
        <begin position="189"/>
        <end position="208"/>
    </location>
</feature>
<evidence type="ECO:0000256" key="8">
    <source>
        <dbReference type="SAM" id="Phobius"/>
    </source>
</evidence>
<dbReference type="RefSeq" id="WP_377402891.1">
    <property type="nucleotide sequence ID" value="NZ_JBHUEQ010000026.1"/>
</dbReference>
<evidence type="ECO:0000313" key="10">
    <source>
        <dbReference type="EMBL" id="MFD1746717.1"/>
    </source>
</evidence>
<organism evidence="10 11">
    <name type="scientific">Rhizobium helianthi</name>
    <dbReference type="NCBI Taxonomy" id="1132695"/>
    <lineage>
        <taxon>Bacteria</taxon>
        <taxon>Pseudomonadati</taxon>
        <taxon>Pseudomonadota</taxon>
        <taxon>Alphaproteobacteria</taxon>
        <taxon>Hyphomicrobiales</taxon>
        <taxon>Rhizobiaceae</taxon>
        <taxon>Rhizobium/Agrobacterium group</taxon>
        <taxon>Rhizobium</taxon>
    </lineage>
</organism>
<feature type="transmembrane region" description="Helical" evidence="8">
    <location>
        <begin position="284"/>
        <end position="305"/>
    </location>
</feature>
<feature type="compositionally biased region" description="Polar residues" evidence="7">
    <location>
        <begin position="366"/>
        <end position="377"/>
    </location>
</feature>
<comment type="similarity">
    <text evidence="2">Belongs to the acyltransferase 3 family.</text>
</comment>
<feature type="transmembrane region" description="Helical" evidence="8">
    <location>
        <begin position="251"/>
        <end position="272"/>
    </location>
</feature>
<reference evidence="11" key="1">
    <citation type="journal article" date="2019" name="Int. J. Syst. Evol. Microbiol.">
        <title>The Global Catalogue of Microorganisms (GCM) 10K type strain sequencing project: providing services to taxonomists for standard genome sequencing and annotation.</title>
        <authorList>
            <consortium name="The Broad Institute Genomics Platform"/>
            <consortium name="The Broad Institute Genome Sequencing Center for Infectious Disease"/>
            <person name="Wu L."/>
            <person name="Ma J."/>
        </authorList>
    </citation>
    <scope>NUCLEOTIDE SEQUENCE [LARGE SCALE GENOMIC DNA]</scope>
    <source>
        <strain evidence="11">CG52</strain>
    </source>
</reference>
<evidence type="ECO:0000256" key="1">
    <source>
        <dbReference type="ARBA" id="ARBA00004651"/>
    </source>
</evidence>
<protein>
    <submittedName>
        <fullName evidence="10">Acyltransferase</fullName>
        <ecNumber evidence="10">2.3.1.-</ecNumber>
    </submittedName>
</protein>
<keyword evidence="4 8" id="KW-0812">Transmembrane</keyword>
<feature type="region of interest" description="Disordered" evidence="7">
    <location>
        <begin position="355"/>
        <end position="377"/>
    </location>
</feature>
<keyword evidence="11" id="KW-1185">Reference proteome</keyword>
<feature type="transmembrane region" description="Helical" evidence="8">
    <location>
        <begin position="12"/>
        <end position="29"/>
    </location>
</feature>
<name>A0ABW4M6V3_9HYPH</name>
<keyword evidence="10" id="KW-0012">Acyltransferase</keyword>
<dbReference type="Proteomes" id="UP001597322">
    <property type="component" value="Unassembled WGS sequence"/>
</dbReference>
<evidence type="ECO:0000259" key="9">
    <source>
        <dbReference type="Pfam" id="PF01757"/>
    </source>
</evidence>
<feature type="domain" description="Acyltransferase 3" evidence="9">
    <location>
        <begin position="10"/>
        <end position="331"/>
    </location>
</feature>
<accession>A0ABW4M6V3</accession>
<dbReference type="InterPro" id="IPR002656">
    <property type="entry name" value="Acyl_transf_3_dom"/>
</dbReference>
<dbReference type="EMBL" id="JBHUEQ010000026">
    <property type="protein sequence ID" value="MFD1746717.1"/>
    <property type="molecule type" value="Genomic_DNA"/>
</dbReference>
<gene>
    <name evidence="10" type="ORF">ACFSE1_14680</name>
</gene>
<dbReference type="PANTHER" id="PTHR40074:SF2">
    <property type="entry name" value="O-ACETYLTRANSFERASE WECH"/>
    <property type="match status" value="1"/>
</dbReference>
<keyword evidence="5 8" id="KW-1133">Transmembrane helix</keyword>
<comment type="caution">
    <text evidence="10">The sequence shown here is derived from an EMBL/GenBank/DDBJ whole genome shotgun (WGS) entry which is preliminary data.</text>
</comment>
<feature type="transmembrane region" description="Helical" evidence="8">
    <location>
        <begin position="91"/>
        <end position="110"/>
    </location>
</feature>
<feature type="transmembrane region" description="Helical" evidence="8">
    <location>
        <begin position="49"/>
        <end position="71"/>
    </location>
</feature>
<feature type="transmembrane region" description="Helical" evidence="8">
    <location>
        <begin position="311"/>
        <end position="331"/>
    </location>
</feature>
<keyword evidence="6 8" id="KW-0472">Membrane</keyword>
<feature type="transmembrane region" description="Helical" evidence="8">
    <location>
        <begin position="220"/>
        <end position="239"/>
    </location>
</feature>
<evidence type="ECO:0000313" key="11">
    <source>
        <dbReference type="Proteomes" id="UP001597322"/>
    </source>
</evidence>
<proteinExistence type="inferred from homology"/>
<evidence type="ECO:0000256" key="7">
    <source>
        <dbReference type="SAM" id="MobiDB-lite"/>
    </source>
</evidence>
<keyword evidence="10" id="KW-0808">Transferase</keyword>
<evidence type="ECO:0000256" key="3">
    <source>
        <dbReference type="ARBA" id="ARBA00022475"/>
    </source>
</evidence>
<comment type="subcellular location">
    <subcellularLocation>
        <location evidence="1">Cell membrane</location>
        <topology evidence="1">Multi-pass membrane protein</topology>
    </subcellularLocation>
</comment>
<evidence type="ECO:0000256" key="6">
    <source>
        <dbReference type="ARBA" id="ARBA00023136"/>
    </source>
</evidence>
<evidence type="ECO:0000256" key="2">
    <source>
        <dbReference type="ARBA" id="ARBA00007400"/>
    </source>
</evidence>
<dbReference type="EC" id="2.3.1.-" evidence="10"/>
<sequence>MTVDQNISSRINLMRLLLICGIVFVHVPYDADASPFVGPDGPFDWLRVYLGESLFRIGVPCLSAISGYLLFQKGYESFDYGRVLSSKSRTVLLPFMLWNFLLILFVLAVQRLGMGIGYFPDLWHAGAWDWLNYAFAFSDYPVNLPLYFLRDLILCILLSPVLVFLVRKAPAMTLGVFFAFAVFPSLDTMIFLKNSILFSFTLGIAVAIHKVDVKMLDRYAPIALAVLLATSFALSLGLLKQGPDYPTGLHVSRNLLAVAGALLVWILSAPLVRTRPGQALARTGTLSFWTFCAHYPLLVVLWMFWNRYADASLYPLFYVGAVLITFGVIFASHQMVKQRIPALYDVLTGSRGKRVKQPIRSHETTASRPASASQETR</sequence>
<dbReference type="PANTHER" id="PTHR40074">
    <property type="entry name" value="O-ACETYLTRANSFERASE WECH"/>
    <property type="match status" value="1"/>
</dbReference>